<keyword evidence="2" id="KW-1185">Reference proteome</keyword>
<dbReference type="GO" id="GO:0016301">
    <property type="term" value="F:kinase activity"/>
    <property type="evidence" value="ECO:0007669"/>
    <property type="project" value="UniProtKB-KW"/>
</dbReference>
<gene>
    <name evidence="1" type="ORF">AWB78_01795</name>
</gene>
<accession>A0A158ALS1</accession>
<sequence length="161" mass="17288">MELLAIAIDKPEDTNFILGQSHFIKTVEDLHEALVGTVPGIRFGLAFCEASGKRLVRTSGTDDTLVEMAARNAQSIGAGHSFIIVLGDGFFPVNVLNTVKAVPEVCRIFCATANPTQVLVAQTDQGRGIVGVVDGLPPLGVETAEDVQWRRDLLRKIGYKA</sequence>
<dbReference type="PANTHER" id="PTHR36155:SF1">
    <property type="entry name" value="BLL5354 PROTEIN"/>
    <property type="match status" value="1"/>
</dbReference>
<dbReference type="InterPro" id="IPR036902">
    <property type="entry name" value="Ta1353-like_sf"/>
</dbReference>
<proteinExistence type="predicted"/>
<dbReference type="Proteomes" id="UP000071859">
    <property type="component" value="Unassembled WGS sequence"/>
</dbReference>
<evidence type="ECO:0000313" key="2">
    <source>
        <dbReference type="Proteomes" id="UP000071859"/>
    </source>
</evidence>
<protein>
    <submittedName>
        <fullName evidence="1">Adenosine specific kinase</fullName>
    </submittedName>
</protein>
<reference evidence="1" key="1">
    <citation type="submission" date="2016-01" db="EMBL/GenBank/DDBJ databases">
        <authorList>
            <person name="Peeters C."/>
        </authorList>
    </citation>
    <scope>NUCLEOTIDE SEQUENCE</scope>
    <source>
        <strain evidence="1">LMG 29321</strain>
    </source>
</reference>
<comment type="caution">
    <text evidence="1">The sequence shown here is derived from an EMBL/GenBank/DDBJ whole genome shotgun (WGS) entry which is preliminary data.</text>
</comment>
<dbReference type="InterPro" id="IPR007153">
    <property type="entry name" value="Adenosine_kinase"/>
</dbReference>
<dbReference type="Pfam" id="PF04008">
    <property type="entry name" value="Adenosine_kin"/>
    <property type="match status" value="1"/>
</dbReference>
<dbReference type="AlphaFoldDB" id="A0A158ALS1"/>
<dbReference type="Gene3D" id="3.40.1520.10">
    <property type="entry name" value="Ta1353-like"/>
    <property type="match status" value="1"/>
</dbReference>
<evidence type="ECO:0000313" key="1">
    <source>
        <dbReference type="EMBL" id="SAK58911.1"/>
    </source>
</evidence>
<dbReference type="SUPFAM" id="SSF103165">
    <property type="entry name" value="Ta1353-like"/>
    <property type="match status" value="1"/>
</dbReference>
<organism evidence="1 2">
    <name type="scientific">Caballeronia calidae</name>
    <dbReference type="NCBI Taxonomy" id="1777139"/>
    <lineage>
        <taxon>Bacteria</taxon>
        <taxon>Pseudomonadati</taxon>
        <taxon>Pseudomonadota</taxon>
        <taxon>Betaproteobacteria</taxon>
        <taxon>Burkholderiales</taxon>
        <taxon>Burkholderiaceae</taxon>
        <taxon>Caballeronia</taxon>
    </lineage>
</organism>
<name>A0A158ALS1_9BURK</name>
<keyword evidence="1" id="KW-0418">Kinase</keyword>
<dbReference type="OrthoDB" id="9785212at2"/>
<dbReference type="PANTHER" id="PTHR36155">
    <property type="entry name" value="BLL5354 PROTEIN"/>
    <property type="match status" value="1"/>
</dbReference>
<dbReference type="EMBL" id="FCOX02000006">
    <property type="protein sequence ID" value="SAK58911.1"/>
    <property type="molecule type" value="Genomic_DNA"/>
</dbReference>
<keyword evidence="1" id="KW-0808">Transferase</keyword>
<dbReference type="RefSeq" id="WP_062604172.1">
    <property type="nucleotide sequence ID" value="NZ_FCOX02000006.1"/>
</dbReference>